<dbReference type="GO" id="GO:0003677">
    <property type="term" value="F:DNA binding"/>
    <property type="evidence" value="ECO:0007669"/>
    <property type="project" value="InterPro"/>
</dbReference>
<feature type="compositionally biased region" description="Acidic residues" evidence="1">
    <location>
        <begin position="147"/>
        <end position="165"/>
    </location>
</feature>
<protein>
    <submittedName>
        <fullName evidence="3">Transcriptional regulator, MerR family</fullName>
    </submittedName>
</protein>
<dbReference type="PROSITE" id="PS50937">
    <property type="entry name" value="HTH_MERR_2"/>
    <property type="match status" value="1"/>
</dbReference>
<gene>
    <name evidence="3" type="ORF">SAMN04488526_2156</name>
</gene>
<evidence type="ECO:0000256" key="1">
    <source>
        <dbReference type="SAM" id="MobiDB-lite"/>
    </source>
</evidence>
<dbReference type="Gene3D" id="1.10.1660.10">
    <property type="match status" value="1"/>
</dbReference>
<feature type="region of interest" description="Disordered" evidence="1">
    <location>
        <begin position="96"/>
        <end position="237"/>
    </location>
</feature>
<dbReference type="AlphaFoldDB" id="A0A1H7N4W1"/>
<evidence type="ECO:0000313" key="4">
    <source>
        <dbReference type="Proteomes" id="UP000199283"/>
    </source>
</evidence>
<dbReference type="SMART" id="SM00422">
    <property type="entry name" value="HTH_MERR"/>
    <property type="match status" value="1"/>
</dbReference>
<dbReference type="OrthoDB" id="9810140at2"/>
<dbReference type="SUPFAM" id="SSF46955">
    <property type="entry name" value="Putative DNA-binding domain"/>
    <property type="match status" value="1"/>
</dbReference>
<dbReference type="GO" id="GO:0006355">
    <property type="term" value="P:regulation of DNA-templated transcription"/>
    <property type="evidence" value="ECO:0007669"/>
    <property type="project" value="InterPro"/>
</dbReference>
<sequence>MAGPEKSDGAFRTIREVADWLGVPTHVLRFWESKFSQIAPVKGAGGRRYYRPEDMRLLGGIKVMLHDQGLTIRGVSQKIDDDGIKVVMELSPELETVETTSPARPRRVIRSGEDAETGRVLAFDRTTPKPVPAPPDKGEPAGADQPGEQDIDADQMPDQPGEEVESVQPSDLPPDAPEKPSQPDVIEMPAAPEPDPDPPADPKEERGVERKPHATPSKVAPPATTPPPRGITGSTVYVPVLSPSDHRKFRRIVRKLRGLIEEVEAELTDGDQS</sequence>
<dbReference type="Proteomes" id="UP000199283">
    <property type="component" value="Unassembled WGS sequence"/>
</dbReference>
<organism evidence="3 4">
    <name type="scientific">Jannaschia helgolandensis</name>
    <dbReference type="NCBI Taxonomy" id="188906"/>
    <lineage>
        <taxon>Bacteria</taxon>
        <taxon>Pseudomonadati</taxon>
        <taxon>Pseudomonadota</taxon>
        <taxon>Alphaproteobacteria</taxon>
        <taxon>Rhodobacterales</taxon>
        <taxon>Roseobacteraceae</taxon>
        <taxon>Jannaschia</taxon>
    </lineage>
</organism>
<feature type="compositionally biased region" description="Basic and acidic residues" evidence="1">
    <location>
        <begin position="200"/>
        <end position="212"/>
    </location>
</feature>
<dbReference type="EMBL" id="FNZQ01000003">
    <property type="protein sequence ID" value="SEL18048.1"/>
    <property type="molecule type" value="Genomic_DNA"/>
</dbReference>
<reference evidence="3 4" key="1">
    <citation type="submission" date="2016-10" db="EMBL/GenBank/DDBJ databases">
        <authorList>
            <person name="de Groot N.N."/>
        </authorList>
    </citation>
    <scope>NUCLEOTIDE SEQUENCE [LARGE SCALE GENOMIC DNA]</scope>
    <source>
        <strain evidence="3 4">DSM 14858</strain>
    </source>
</reference>
<dbReference type="Pfam" id="PF13411">
    <property type="entry name" value="MerR_1"/>
    <property type="match status" value="1"/>
</dbReference>
<accession>A0A1H7N4W1</accession>
<dbReference type="STRING" id="188906.SAMN04488526_2156"/>
<dbReference type="CDD" id="cd04765">
    <property type="entry name" value="HTH_MlrA-like_sg2"/>
    <property type="match status" value="1"/>
</dbReference>
<dbReference type="RefSeq" id="WP_092762617.1">
    <property type="nucleotide sequence ID" value="NZ_FNZQ01000003.1"/>
</dbReference>
<dbReference type="InterPro" id="IPR000551">
    <property type="entry name" value="MerR-type_HTH_dom"/>
</dbReference>
<evidence type="ECO:0000259" key="2">
    <source>
        <dbReference type="PROSITE" id="PS50937"/>
    </source>
</evidence>
<feature type="domain" description="HTH merR-type" evidence="2">
    <location>
        <begin position="13"/>
        <end position="81"/>
    </location>
</feature>
<keyword evidence="4" id="KW-1185">Reference proteome</keyword>
<dbReference type="InterPro" id="IPR009061">
    <property type="entry name" value="DNA-bd_dom_put_sf"/>
</dbReference>
<evidence type="ECO:0000313" key="3">
    <source>
        <dbReference type="EMBL" id="SEL18048.1"/>
    </source>
</evidence>
<name>A0A1H7N4W1_9RHOB</name>
<proteinExistence type="predicted"/>